<gene>
    <name evidence="2" type="ORF">SPIL2461_LOCUS21674</name>
</gene>
<dbReference type="Proteomes" id="UP000649617">
    <property type="component" value="Unassembled WGS sequence"/>
</dbReference>
<dbReference type="AlphaFoldDB" id="A0A812XVF6"/>
<keyword evidence="3" id="KW-1185">Reference proteome</keyword>
<sequence length="297" mass="32302">MAAVEVARVMAEAAQMVDEAWKELAGSGAEPEGGTKSPSSFRESVRTTKRKGKWNGRVSDLTMKEYRDMKWGLDAGYRSALRVGPKWSIRGSLSKPLRANSDGMLPTDAAKAYDACYNTAPKFTIGKSLIGAADPLANNPGPQYLVPSTMNPSGHPTIWKNSGAKFGTETLQVNDEDGPAPGQYDQNAFKHSGQIRRAPVYTAQGREAWREPVAAPGPVPGEYNVEKSLRNGKITPFRFTMQGKTEPLSPARGERATIKPGPGHYKLPSIGGKNAYPHIDKPPIWKFLQEPRGLLPT</sequence>
<proteinExistence type="predicted"/>
<dbReference type="EMBL" id="CAJNIZ010046470">
    <property type="protein sequence ID" value="CAE7749301.1"/>
    <property type="molecule type" value="Genomic_DNA"/>
</dbReference>
<dbReference type="InterPro" id="IPR010736">
    <property type="entry name" value="SHIPPO-rpt"/>
</dbReference>
<feature type="region of interest" description="Disordered" evidence="1">
    <location>
        <begin position="243"/>
        <end position="269"/>
    </location>
</feature>
<evidence type="ECO:0000313" key="2">
    <source>
        <dbReference type="EMBL" id="CAE7749301.1"/>
    </source>
</evidence>
<dbReference type="OrthoDB" id="414859at2759"/>
<organism evidence="2 3">
    <name type="scientific">Symbiodinium pilosum</name>
    <name type="common">Dinoflagellate</name>
    <dbReference type="NCBI Taxonomy" id="2952"/>
    <lineage>
        <taxon>Eukaryota</taxon>
        <taxon>Sar</taxon>
        <taxon>Alveolata</taxon>
        <taxon>Dinophyceae</taxon>
        <taxon>Suessiales</taxon>
        <taxon>Symbiodiniaceae</taxon>
        <taxon>Symbiodinium</taxon>
    </lineage>
</organism>
<protein>
    <submittedName>
        <fullName evidence="2">Uncharacterized protein</fullName>
    </submittedName>
</protein>
<evidence type="ECO:0000313" key="3">
    <source>
        <dbReference type="Proteomes" id="UP000649617"/>
    </source>
</evidence>
<comment type="caution">
    <text evidence="2">The sequence shown here is derived from an EMBL/GenBank/DDBJ whole genome shotgun (WGS) entry which is preliminary data.</text>
</comment>
<accession>A0A812XVF6</accession>
<name>A0A812XVF6_SYMPI</name>
<feature type="region of interest" description="Disordered" evidence="1">
    <location>
        <begin position="23"/>
        <end position="51"/>
    </location>
</feature>
<reference evidence="2" key="1">
    <citation type="submission" date="2021-02" db="EMBL/GenBank/DDBJ databases">
        <authorList>
            <person name="Dougan E. K."/>
            <person name="Rhodes N."/>
            <person name="Thang M."/>
            <person name="Chan C."/>
        </authorList>
    </citation>
    <scope>NUCLEOTIDE SEQUENCE</scope>
</reference>
<evidence type="ECO:0000256" key="1">
    <source>
        <dbReference type="SAM" id="MobiDB-lite"/>
    </source>
</evidence>
<dbReference type="Pfam" id="PF07004">
    <property type="entry name" value="SHIPPO-rpt"/>
    <property type="match status" value="2"/>
</dbReference>